<evidence type="ECO:0000313" key="11">
    <source>
        <dbReference type="EMBL" id="TDH36168.1"/>
    </source>
</evidence>
<feature type="signal peptide" evidence="9">
    <location>
        <begin position="1"/>
        <end position="21"/>
    </location>
</feature>
<dbReference type="GO" id="GO:0008800">
    <property type="term" value="F:beta-lactamase activity"/>
    <property type="evidence" value="ECO:0007669"/>
    <property type="project" value="UniProtKB-UniRule"/>
</dbReference>
<dbReference type="AlphaFoldDB" id="A0A4R5PLF6"/>
<evidence type="ECO:0000256" key="7">
    <source>
        <dbReference type="PIRSR" id="PIRSR602137-50"/>
    </source>
</evidence>
<feature type="active site" description="Acyl-ester intermediate" evidence="7">
    <location>
        <position position="53"/>
    </location>
</feature>
<comment type="catalytic activity">
    <reaction evidence="1 8">
        <text>a beta-lactam + H2O = a substituted beta-amino acid</text>
        <dbReference type="Rhea" id="RHEA:20401"/>
        <dbReference type="ChEBI" id="CHEBI:15377"/>
        <dbReference type="ChEBI" id="CHEBI:35627"/>
        <dbReference type="ChEBI" id="CHEBI:140347"/>
        <dbReference type="EC" id="3.5.2.6"/>
    </reaction>
</comment>
<dbReference type="EC" id="3.5.2.6" evidence="3 8"/>
<feature type="domain" description="Penicillin-binding protein transpeptidase" evidence="10">
    <location>
        <begin position="27"/>
        <end position="243"/>
    </location>
</feature>
<evidence type="ECO:0000256" key="6">
    <source>
        <dbReference type="ARBA" id="ARBA00023251"/>
    </source>
</evidence>
<evidence type="ECO:0000256" key="2">
    <source>
        <dbReference type="ARBA" id="ARBA00007898"/>
    </source>
</evidence>
<organism evidence="11 12">
    <name type="scientific">Pseudohoeflea suaedae</name>
    <dbReference type="NCBI Taxonomy" id="877384"/>
    <lineage>
        <taxon>Bacteria</taxon>
        <taxon>Pseudomonadati</taxon>
        <taxon>Pseudomonadota</taxon>
        <taxon>Alphaproteobacteria</taxon>
        <taxon>Hyphomicrobiales</taxon>
        <taxon>Rhizobiaceae</taxon>
        <taxon>Pseudohoeflea</taxon>
    </lineage>
</organism>
<reference evidence="11 12" key="1">
    <citation type="journal article" date="2013" name="Int. J. Syst. Evol. Microbiol.">
        <title>Hoeflea suaedae sp. nov., an endophytic bacterium isolated from the root of the halophyte Suaeda maritima.</title>
        <authorList>
            <person name="Chung E.J."/>
            <person name="Park J.A."/>
            <person name="Pramanik P."/>
            <person name="Bibi F."/>
            <person name="Jeon C.O."/>
            <person name="Chung Y.R."/>
        </authorList>
    </citation>
    <scope>NUCLEOTIDE SEQUENCE [LARGE SCALE GENOMIC DNA]</scope>
    <source>
        <strain evidence="11 12">YC6898</strain>
    </source>
</reference>
<evidence type="ECO:0000256" key="9">
    <source>
        <dbReference type="SAM" id="SignalP"/>
    </source>
</evidence>
<dbReference type="InterPro" id="IPR012338">
    <property type="entry name" value="Beta-lactam/transpept-like"/>
</dbReference>
<dbReference type="PROSITE" id="PS00337">
    <property type="entry name" value="BETA_LACTAMASE_D"/>
    <property type="match status" value="1"/>
</dbReference>
<dbReference type="InterPro" id="IPR001460">
    <property type="entry name" value="PCN-bd_Tpept"/>
</dbReference>
<dbReference type="Proteomes" id="UP000295131">
    <property type="component" value="Unassembled WGS sequence"/>
</dbReference>
<evidence type="ECO:0000313" key="12">
    <source>
        <dbReference type="Proteomes" id="UP000295131"/>
    </source>
</evidence>
<keyword evidence="4 9" id="KW-0732">Signal</keyword>
<evidence type="ECO:0000256" key="3">
    <source>
        <dbReference type="ARBA" id="ARBA00012865"/>
    </source>
</evidence>
<dbReference type="EMBL" id="SMSI01000002">
    <property type="protein sequence ID" value="TDH36168.1"/>
    <property type="molecule type" value="Genomic_DNA"/>
</dbReference>
<feature type="modified residue" description="N6-carboxylysine" evidence="7">
    <location>
        <position position="56"/>
    </location>
</feature>
<dbReference type="OrthoDB" id="9762883at2"/>
<gene>
    <name evidence="11" type="primary">blaOXA</name>
    <name evidence="11" type="ORF">E2A64_12840</name>
</gene>
<dbReference type="InterPro" id="IPR002137">
    <property type="entry name" value="Beta-lactam_class-D_AS"/>
</dbReference>
<dbReference type="InterPro" id="IPR050515">
    <property type="entry name" value="Beta-lactam/transpept"/>
</dbReference>
<evidence type="ECO:0000256" key="1">
    <source>
        <dbReference type="ARBA" id="ARBA00001526"/>
    </source>
</evidence>
<dbReference type="PANTHER" id="PTHR30627">
    <property type="entry name" value="PEPTIDOGLYCAN D,D-TRANSPEPTIDASE"/>
    <property type="match status" value="1"/>
</dbReference>
<keyword evidence="12" id="KW-1185">Reference proteome</keyword>
<comment type="caution">
    <text evidence="11">The sequence shown here is derived from an EMBL/GenBank/DDBJ whole genome shotgun (WGS) entry which is preliminary data.</text>
</comment>
<protein>
    <recommendedName>
        <fullName evidence="3 8">Beta-lactamase</fullName>
        <ecNumber evidence="3 8">3.5.2.6</ecNumber>
    </recommendedName>
</protein>
<dbReference type="Gene3D" id="3.40.710.10">
    <property type="entry name" value="DD-peptidase/beta-lactamase superfamily"/>
    <property type="match status" value="1"/>
</dbReference>
<dbReference type="GO" id="GO:0008658">
    <property type="term" value="F:penicillin binding"/>
    <property type="evidence" value="ECO:0007669"/>
    <property type="project" value="InterPro"/>
</dbReference>
<keyword evidence="6 8" id="KW-0046">Antibiotic resistance</keyword>
<dbReference type="NCBIfam" id="NF000270">
    <property type="entry name" value="bla_class_D_alt"/>
    <property type="match status" value="1"/>
</dbReference>
<dbReference type="Pfam" id="PF00905">
    <property type="entry name" value="Transpeptidase"/>
    <property type="match status" value="1"/>
</dbReference>
<proteinExistence type="inferred from homology"/>
<evidence type="ECO:0000259" key="10">
    <source>
        <dbReference type="Pfam" id="PF00905"/>
    </source>
</evidence>
<name>A0A4R5PLF6_9HYPH</name>
<dbReference type="SUPFAM" id="SSF56601">
    <property type="entry name" value="beta-lactamase/transpeptidase-like"/>
    <property type="match status" value="1"/>
</dbReference>
<dbReference type="PANTHER" id="PTHR30627:SF6">
    <property type="entry name" value="BETA-LACTAMASE YBXI-RELATED"/>
    <property type="match status" value="1"/>
</dbReference>
<evidence type="ECO:0000256" key="4">
    <source>
        <dbReference type="ARBA" id="ARBA00022729"/>
    </source>
</evidence>
<dbReference type="GO" id="GO:0017001">
    <property type="term" value="P:antibiotic catabolic process"/>
    <property type="evidence" value="ECO:0007669"/>
    <property type="project" value="InterPro"/>
</dbReference>
<evidence type="ECO:0000256" key="8">
    <source>
        <dbReference type="RuleBase" id="RU361140"/>
    </source>
</evidence>
<dbReference type="GO" id="GO:0046677">
    <property type="term" value="P:response to antibiotic"/>
    <property type="evidence" value="ECO:0007669"/>
    <property type="project" value="UniProtKB-UniRule"/>
</dbReference>
<dbReference type="GO" id="GO:0005886">
    <property type="term" value="C:plasma membrane"/>
    <property type="evidence" value="ECO:0007669"/>
    <property type="project" value="TreeGrafter"/>
</dbReference>
<comment type="similarity">
    <text evidence="2 8">Belongs to the class-D beta-lactamase family.</text>
</comment>
<dbReference type="GO" id="GO:0071555">
    <property type="term" value="P:cell wall organization"/>
    <property type="evidence" value="ECO:0007669"/>
    <property type="project" value="TreeGrafter"/>
</dbReference>
<feature type="chain" id="PRO_5020764874" description="Beta-lactamase" evidence="9">
    <location>
        <begin position="22"/>
        <end position="269"/>
    </location>
</feature>
<keyword evidence="5 8" id="KW-0378">Hydrolase</keyword>
<accession>A0A4R5PLF6</accession>
<sequence>MRRLLMVSAAFLAIGASTALARTRVVCTLATDAQSGEVLLEEGDCAGRMAPASTFKIAIALMGFDSGVLQSPEAPELAFKEGYADWRPEWKQATTPARWMKYSVVWYSQQVTQTLGEQAYRRYTEAFGYGNADVSGDPGKHNGLTQAWLSSSLEISPREQVDFLRRMIGGQLPVSPEAVANTAAITDYGMKGDGWHVHGKTGAGLPRGDDGELLRGQPFGWFVGWAEKDGRKVVFARLIRDSERQETPPGFRARDGVIEALFATNGAID</sequence>
<evidence type="ECO:0000256" key="5">
    <source>
        <dbReference type="ARBA" id="ARBA00022801"/>
    </source>
</evidence>
<dbReference type="RefSeq" id="WP_133284866.1">
    <property type="nucleotide sequence ID" value="NZ_SMSI01000002.1"/>
</dbReference>